<dbReference type="EMBL" id="MU006726">
    <property type="protein sequence ID" value="KAF2625257.1"/>
    <property type="molecule type" value="Genomic_DNA"/>
</dbReference>
<reference evidence="1" key="1">
    <citation type="journal article" date="2020" name="Stud. Mycol.">
        <title>101 Dothideomycetes genomes: a test case for predicting lifestyles and emergence of pathogens.</title>
        <authorList>
            <person name="Haridas S."/>
            <person name="Albert R."/>
            <person name="Binder M."/>
            <person name="Bloem J."/>
            <person name="Labutti K."/>
            <person name="Salamov A."/>
            <person name="Andreopoulos B."/>
            <person name="Baker S."/>
            <person name="Barry K."/>
            <person name="Bills G."/>
            <person name="Bluhm B."/>
            <person name="Cannon C."/>
            <person name="Castanera R."/>
            <person name="Culley D."/>
            <person name="Daum C."/>
            <person name="Ezra D."/>
            <person name="Gonzalez J."/>
            <person name="Henrissat B."/>
            <person name="Kuo A."/>
            <person name="Liang C."/>
            <person name="Lipzen A."/>
            <person name="Lutzoni F."/>
            <person name="Magnuson J."/>
            <person name="Mondo S."/>
            <person name="Nolan M."/>
            <person name="Ohm R."/>
            <person name="Pangilinan J."/>
            <person name="Park H.-J."/>
            <person name="Ramirez L."/>
            <person name="Alfaro M."/>
            <person name="Sun H."/>
            <person name="Tritt A."/>
            <person name="Yoshinaga Y."/>
            <person name="Zwiers L.-H."/>
            <person name="Turgeon B."/>
            <person name="Goodwin S."/>
            <person name="Spatafora J."/>
            <person name="Crous P."/>
            <person name="Grigoriev I."/>
        </authorList>
    </citation>
    <scope>NUCLEOTIDE SEQUENCE</scope>
    <source>
        <strain evidence="1">CBS 525.71</strain>
    </source>
</reference>
<comment type="caution">
    <text evidence="1">The sequence shown here is derived from an EMBL/GenBank/DDBJ whole genome shotgun (WGS) entry which is preliminary data.</text>
</comment>
<organism evidence="1 2">
    <name type="scientific">Macroventuria anomochaeta</name>
    <dbReference type="NCBI Taxonomy" id="301207"/>
    <lineage>
        <taxon>Eukaryota</taxon>
        <taxon>Fungi</taxon>
        <taxon>Dikarya</taxon>
        <taxon>Ascomycota</taxon>
        <taxon>Pezizomycotina</taxon>
        <taxon>Dothideomycetes</taxon>
        <taxon>Pleosporomycetidae</taxon>
        <taxon>Pleosporales</taxon>
        <taxon>Pleosporineae</taxon>
        <taxon>Didymellaceae</taxon>
        <taxon>Macroventuria</taxon>
    </lineage>
</organism>
<proteinExistence type="predicted"/>
<sequence>QASPTALNTLHREGLLSRILTAYLNPRLTSAPPASPQSPPSSPHAPSLFCSAHALQPAPAPHPISRRLGLARPPAGHSARCTRPIRCNQALYHRTLQHSQSCVALREAPAETSKRRCPPHPAPALRLSAAPSGHRSKNPAVRSLASAPPSTALDAVTFGAVIQIITFLSLPLGSSRTSCLCRQTGAIFTTAILSL</sequence>
<dbReference type="Proteomes" id="UP000799754">
    <property type="component" value="Unassembled WGS sequence"/>
</dbReference>
<keyword evidence="2" id="KW-1185">Reference proteome</keyword>
<gene>
    <name evidence="1" type="ORF">BU25DRAFT_117649</name>
</gene>
<feature type="non-terminal residue" evidence="1">
    <location>
        <position position="1"/>
    </location>
</feature>
<accession>A0ACB6RVF3</accession>
<evidence type="ECO:0000313" key="2">
    <source>
        <dbReference type="Proteomes" id="UP000799754"/>
    </source>
</evidence>
<evidence type="ECO:0000313" key="1">
    <source>
        <dbReference type="EMBL" id="KAF2625257.1"/>
    </source>
</evidence>
<protein>
    <submittedName>
        <fullName evidence="1">Uncharacterized protein</fullName>
    </submittedName>
</protein>
<name>A0ACB6RVF3_9PLEO</name>